<dbReference type="InterPro" id="IPR009241">
    <property type="entry name" value="HigB-like"/>
</dbReference>
<name>A0A081S2M7_PHOTE</name>
<evidence type="ECO:0000313" key="1">
    <source>
        <dbReference type="EMBL" id="KER05180.1"/>
    </source>
</evidence>
<dbReference type="Pfam" id="PF05973">
    <property type="entry name" value="Gp49"/>
    <property type="match status" value="1"/>
</dbReference>
<organism evidence="1 2">
    <name type="scientific">Photorhabdus temperata subsp. temperata Meg1</name>
    <dbReference type="NCBI Taxonomy" id="1393735"/>
    <lineage>
        <taxon>Bacteria</taxon>
        <taxon>Pseudomonadati</taxon>
        <taxon>Pseudomonadota</taxon>
        <taxon>Gammaproteobacteria</taxon>
        <taxon>Enterobacterales</taxon>
        <taxon>Morganellaceae</taxon>
        <taxon>Photorhabdus</taxon>
    </lineage>
</organism>
<proteinExistence type="predicted"/>
<protein>
    <submittedName>
        <fullName evidence="1">Phage-related protein</fullName>
    </submittedName>
</protein>
<evidence type="ECO:0000313" key="2">
    <source>
        <dbReference type="Proteomes" id="UP000028002"/>
    </source>
</evidence>
<dbReference type="RefSeq" id="WP_021323323.1">
    <property type="nucleotide sequence ID" value="NZ_CAWLUD010000001.1"/>
</dbReference>
<dbReference type="PATRIC" id="fig|1393735.3.peg.74"/>
<dbReference type="Proteomes" id="UP000028002">
    <property type="component" value="Unassembled WGS sequence"/>
</dbReference>
<gene>
    <name evidence="1" type="ORF">MEG1DRAFT_00075</name>
</gene>
<reference evidence="1 2" key="1">
    <citation type="submission" date="2014-03" db="EMBL/GenBank/DDBJ databases">
        <title>Draft Genome of Photorhabdus temperata Meg1.</title>
        <authorList>
            <person name="Hurst S.G.IV."/>
            <person name="Morris K."/>
            <person name="Thomas K."/>
            <person name="Tisa L.S."/>
        </authorList>
    </citation>
    <scope>NUCLEOTIDE SEQUENCE [LARGE SCALE GENOMIC DNA]</scope>
    <source>
        <strain evidence="1 2">Meg1</strain>
    </source>
</reference>
<comment type="caution">
    <text evidence="1">The sequence shown here is derived from an EMBL/GenBank/DDBJ whole genome shotgun (WGS) entry which is preliminary data.</text>
</comment>
<accession>A0A081S2M7</accession>
<dbReference type="AlphaFoldDB" id="A0A081S2M7"/>
<sequence>MFELLYHPEAAEEVEDLPGALRGKMARLLDQLEQRGNGLRYPLTRPVRDSLFELRASGSDIARTLFVFQKGKRIYILRCFVKKGDKTPPPEIELALKRLEDMTHG</sequence>
<dbReference type="EMBL" id="JGVH01000001">
    <property type="protein sequence ID" value="KER05180.1"/>
    <property type="molecule type" value="Genomic_DNA"/>
</dbReference>